<evidence type="ECO:0000256" key="8">
    <source>
        <dbReference type="ARBA" id="ARBA00022989"/>
    </source>
</evidence>
<dbReference type="Pfam" id="PF03748">
    <property type="entry name" value="FliL"/>
    <property type="match status" value="1"/>
</dbReference>
<dbReference type="RefSeq" id="WP_189168868.1">
    <property type="nucleotide sequence ID" value="NZ_BMQB01000002.1"/>
</dbReference>
<keyword evidence="6 10" id="KW-0812">Transmembrane</keyword>
<evidence type="ECO:0000313" key="12">
    <source>
        <dbReference type="Proteomes" id="UP000649739"/>
    </source>
</evidence>
<dbReference type="GO" id="GO:0071978">
    <property type="term" value="P:bacterial-type flagellum-dependent swarming motility"/>
    <property type="evidence" value="ECO:0007669"/>
    <property type="project" value="TreeGrafter"/>
</dbReference>
<dbReference type="InterPro" id="IPR005503">
    <property type="entry name" value="FliL"/>
</dbReference>
<dbReference type="GO" id="GO:0005886">
    <property type="term" value="C:plasma membrane"/>
    <property type="evidence" value="ECO:0007669"/>
    <property type="project" value="UniProtKB-SubCell"/>
</dbReference>
<dbReference type="AlphaFoldDB" id="A0A8J3B2X4"/>
<evidence type="ECO:0000256" key="2">
    <source>
        <dbReference type="ARBA" id="ARBA00004162"/>
    </source>
</evidence>
<keyword evidence="4 10" id="KW-1003">Cell membrane</keyword>
<feature type="transmembrane region" description="Helical" evidence="10">
    <location>
        <begin position="21"/>
        <end position="41"/>
    </location>
</feature>
<keyword evidence="9 10" id="KW-0472">Membrane</keyword>
<sequence>MSNKPEEGAVQEAPKKSKKKLLIIVLGVVLLLGGGGAYFFLGTGEAHAEAEEKPEPGPIVAMDPVTINLEDGHFLRVAIALQTTADAEAELDGAKALDLTIALYNEKKLAELSTPAGRAKAKKELIEEVKEAYEDQVYDIYFKEFVTQ</sequence>
<reference evidence="11" key="1">
    <citation type="journal article" date="2014" name="Int. J. Syst. Evol. Microbiol.">
        <title>Complete genome sequence of Corynebacterium casei LMG S-19264T (=DSM 44701T), isolated from a smear-ripened cheese.</title>
        <authorList>
            <consortium name="US DOE Joint Genome Institute (JGI-PGF)"/>
            <person name="Walter F."/>
            <person name="Albersmeier A."/>
            <person name="Kalinowski J."/>
            <person name="Ruckert C."/>
        </authorList>
    </citation>
    <scope>NUCLEOTIDE SEQUENCE</scope>
    <source>
        <strain evidence="11">JCM 3090</strain>
    </source>
</reference>
<comment type="caution">
    <text evidence="11">The sequence shown here is derived from an EMBL/GenBank/DDBJ whole genome shotgun (WGS) entry which is preliminary data.</text>
</comment>
<protein>
    <recommendedName>
        <fullName evidence="10">Flagellar protein FliL</fullName>
    </recommendedName>
</protein>
<evidence type="ECO:0000256" key="1">
    <source>
        <dbReference type="ARBA" id="ARBA00002254"/>
    </source>
</evidence>
<dbReference type="Proteomes" id="UP000649739">
    <property type="component" value="Unassembled WGS sequence"/>
</dbReference>
<dbReference type="PANTHER" id="PTHR35091">
    <property type="entry name" value="FLAGELLAR PROTEIN FLIL"/>
    <property type="match status" value="1"/>
</dbReference>
<keyword evidence="8 10" id="KW-1133">Transmembrane helix</keyword>
<evidence type="ECO:0000256" key="6">
    <source>
        <dbReference type="ARBA" id="ARBA00022692"/>
    </source>
</evidence>
<gene>
    <name evidence="11" type="ORF">GCM10010123_10050</name>
</gene>
<evidence type="ECO:0000256" key="5">
    <source>
        <dbReference type="ARBA" id="ARBA00022500"/>
    </source>
</evidence>
<comment type="similarity">
    <text evidence="3 10">Belongs to the FliL family.</text>
</comment>
<keyword evidence="12" id="KW-1185">Reference proteome</keyword>
<dbReference type="PANTHER" id="PTHR35091:SF2">
    <property type="entry name" value="FLAGELLAR PROTEIN FLIL"/>
    <property type="match status" value="1"/>
</dbReference>
<keyword evidence="7 10" id="KW-0283">Flagellar rotation</keyword>
<comment type="subcellular location">
    <subcellularLocation>
        <location evidence="2">Cell membrane</location>
        <topology evidence="2">Single-pass membrane protein</topology>
    </subcellularLocation>
</comment>
<proteinExistence type="inferred from homology"/>
<accession>A0A8J3B2X4</accession>
<evidence type="ECO:0000256" key="7">
    <source>
        <dbReference type="ARBA" id="ARBA00022779"/>
    </source>
</evidence>
<organism evidence="11 12">
    <name type="scientific">Pilimelia anulata</name>
    <dbReference type="NCBI Taxonomy" id="53371"/>
    <lineage>
        <taxon>Bacteria</taxon>
        <taxon>Bacillati</taxon>
        <taxon>Actinomycetota</taxon>
        <taxon>Actinomycetes</taxon>
        <taxon>Micromonosporales</taxon>
        <taxon>Micromonosporaceae</taxon>
        <taxon>Pilimelia</taxon>
    </lineage>
</organism>
<comment type="function">
    <text evidence="1 10">Controls the rotational direction of flagella during chemotaxis.</text>
</comment>
<evidence type="ECO:0000256" key="10">
    <source>
        <dbReference type="RuleBase" id="RU364125"/>
    </source>
</evidence>
<dbReference type="GO" id="GO:0006935">
    <property type="term" value="P:chemotaxis"/>
    <property type="evidence" value="ECO:0007669"/>
    <property type="project" value="UniProtKB-KW"/>
</dbReference>
<reference evidence="11" key="2">
    <citation type="submission" date="2020-09" db="EMBL/GenBank/DDBJ databases">
        <authorList>
            <person name="Sun Q."/>
            <person name="Ohkuma M."/>
        </authorList>
    </citation>
    <scope>NUCLEOTIDE SEQUENCE</scope>
    <source>
        <strain evidence="11">JCM 3090</strain>
    </source>
</reference>
<dbReference type="EMBL" id="BMQB01000002">
    <property type="protein sequence ID" value="GGJ82365.1"/>
    <property type="molecule type" value="Genomic_DNA"/>
</dbReference>
<name>A0A8J3B2X4_9ACTN</name>
<keyword evidence="5 10" id="KW-0145">Chemotaxis</keyword>
<evidence type="ECO:0000256" key="4">
    <source>
        <dbReference type="ARBA" id="ARBA00022475"/>
    </source>
</evidence>
<evidence type="ECO:0000313" key="11">
    <source>
        <dbReference type="EMBL" id="GGJ82365.1"/>
    </source>
</evidence>
<evidence type="ECO:0000256" key="3">
    <source>
        <dbReference type="ARBA" id="ARBA00008281"/>
    </source>
</evidence>
<evidence type="ECO:0000256" key="9">
    <source>
        <dbReference type="ARBA" id="ARBA00023136"/>
    </source>
</evidence>
<dbReference type="GO" id="GO:0009425">
    <property type="term" value="C:bacterial-type flagellum basal body"/>
    <property type="evidence" value="ECO:0007669"/>
    <property type="project" value="InterPro"/>
</dbReference>